<protein>
    <submittedName>
        <fullName evidence="1">Dual oxidase-like</fullName>
    </submittedName>
</protein>
<sequence length="70" mass="7997">MAKIEIEKCDEMYDEECKGPAFMPFHRAYYDGARVIPQLPSGAAEPYDKLDRWELCVLHEGGLGQQHAKL</sequence>
<dbReference type="EMBL" id="CP045909">
    <property type="protein sequence ID" value="QQP32539.1"/>
    <property type="molecule type" value="Genomic_DNA"/>
</dbReference>
<dbReference type="OrthoDB" id="6365580at2759"/>
<evidence type="ECO:0000313" key="2">
    <source>
        <dbReference type="Proteomes" id="UP000595437"/>
    </source>
</evidence>
<keyword evidence="2" id="KW-1185">Reference proteome</keyword>
<name>A0A7T8GMA5_CALRO</name>
<dbReference type="Proteomes" id="UP000595437">
    <property type="component" value="Chromosome 20"/>
</dbReference>
<evidence type="ECO:0000313" key="1">
    <source>
        <dbReference type="EMBL" id="QQP32539.1"/>
    </source>
</evidence>
<reference evidence="2" key="1">
    <citation type="submission" date="2021-01" db="EMBL/GenBank/DDBJ databases">
        <title>Caligus Genome Assembly.</title>
        <authorList>
            <person name="Gallardo-Escarate C."/>
        </authorList>
    </citation>
    <scope>NUCLEOTIDE SEQUENCE [LARGE SCALE GENOMIC DNA]</scope>
</reference>
<dbReference type="AlphaFoldDB" id="A0A7T8GMA5"/>
<proteinExistence type="predicted"/>
<organism evidence="1 2">
    <name type="scientific">Caligus rogercresseyi</name>
    <name type="common">Sea louse</name>
    <dbReference type="NCBI Taxonomy" id="217165"/>
    <lineage>
        <taxon>Eukaryota</taxon>
        <taxon>Metazoa</taxon>
        <taxon>Ecdysozoa</taxon>
        <taxon>Arthropoda</taxon>
        <taxon>Crustacea</taxon>
        <taxon>Multicrustacea</taxon>
        <taxon>Hexanauplia</taxon>
        <taxon>Copepoda</taxon>
        <taxon>Siphonostomatoida</taxon>
        <taxon>Caligidae</taxon>
        <taxon>Caligus</taxon>
    </lineage>
</organism>
<gene>
    <name evidence="1" type="ORF">FKW44_024877</name>
</gene>
<accession>A0A7T8GMA5</accession>